<protein>
    <submittedName>
        <fullName evidence="1">Uncharacterized protein</fullName>
    </submittedName>
</protein>
<evidence type="ECO:0000313" key="2">
    <source>
        <dbReference type="Proteomes" id="UP000507470"/>
    </source>
</evidence>
<sequence length="212" mass="24669">MSERQVDRSALNYGTATHMVSDILYGIDAIFIFDRNATDDEDERQIHKKLEAMVKFLPKTSVASNTDEGKLLDNVKFTYHGDIPIDCEPNAFQESINIYKTLPSKIQQRGENYVPMTVWLYPLCKITNKTLTLTKPLEVTLVNQIEERLEKVQFLKMKCNDLYARPTCEYDERYRQKVCEMQTIIEQSEQKFKSQLSQNVTGVISKDLIKRK</sequence>
<dbReference type="InterPro" id="IPR052090">
    <property type="entry name" value="Cytolytic_pore-forming_toxin"/>
</dbReference>
<keyword evidence="2" id="KW-1185">Reference proteome</keyword>
<reference evidence="1 2" key="1">
    <citation type="submission" date="2020-06" db="EMBL/GenBank/DDBJ databases">
        <authorList>
            <person name="Li R."/>
            <person name="Bekaert M."/>
        </authorList>
    </citation>
    <scope>NUCLEOTIDE SEQUENCE [LARGE SCALE GENOMIC DNA]</scope>
    <source>
        <strain evidence="2">wild</strain>
    </source>
</reference>
<dbReference type="Proteomes" id="UP000507470">
    <property type="component" value="Unassembled WGS sequence"/>
</dbReference>
<dbReference type="EMBL" id="CACVKT020007757">
    <property type="protein sequence ID" value="CAC5410244.1"/>
    <property type="molecule type" value="Genomic_DNA"/>
</dbReference>
<organism evidence="1 2">
    <name type="scientific">Mytilus coruscus</name>
    <name type="common">Sea mussel</name>
    <dbReference type="NCBI Taxonomy" id="42192"/>
    <lineage>
        <taxon>Eukaryota</taxon>
        <taxon>Metazoa</taxon>
        <taxon>Spiralia</taxon>
        <taxon>Lophotrochozoa</taxon>
        <taxon>Mollusca</taxon>
        <taxon>Bivalvia</taxon>
        <taxon>Autobranchia</taxon>
        <taxon>Pteriomorphia</taxon>
        <taxon>Mytilida</taxon>
        <taxon>Mytiloidea</taxon>
        <taxon>Mytilidae</taxon>
        <taxon>Mytilinae</taxon>
        <taxon>Mytilus</taxon>
    </lineage>
</organism>
<dbReference type="PANTHER" id="PTHR31594">
    <property type="entry name" value="AIG1-TYPE G DOMAIN-CONTAINING PROTEIN"/>
    <property type="match status" value="1"/>
</dbReference>
<evidence type="ECO:0000313" key="1">
    <source>
        <dbReference type="EMBL" id="CAC5410244.1"/>
    </source>
</evidence>
<name>A0A6J8DSM7_MYTCO</name>
<gene>
    <name evidence="1" type="ORF">MCOR_43446</name>
</gene>
<proteinExistence type="predicted"/>
<dbReference type="PANTHER" id="PTHR31594:SF14">
    <property type="entry name" value="FIBRONECTIN TYPE-III DOMAIN-CONTAINING PROTEIN"/>
    <property type="match status" value="1"/>
</dbReference>
<dbReference type="OrthoDB" id="8954335at2759"/>
<dbReference type="AlphaFoldDB" id="A0A6J8DSM7"/>
<accession>A0A6J8DSM7</accession>